<reference evidence="1 2" key="1">
    <citation type="submission" date="2017-07" db="EMBL/GenBank/DDBJ databases">
        <title>Draft genome of Ochrobactrum lupini type strain LUP21.</title>
        <authorList>
            <person name="Krzyzanowska D.M."/>
            <person name="Jafra S."/>
        </authorList>
    </citation>
    <scope>NUCLEOTIDE SEQUENCE [LARGE SCALE GENOMIC DNA]</scope>
    <source>
        <strain evidence="1 2">LUP21</strain>
    </source>
</reference>
<protein>
    <submittedName>
        <fullName evidence="1">Uncharacterized protein</fullName>
    </submittedName>
</protein>
<comment type="caution">
    <text evidence="1">The sequence shown here is derived from an EMBL/GenBank/DDBJ whole genome shotgun (WGS) entry which is preliminary data.</text>
</comment>
<dbReference type="AlphaFoldDB" id="A0A256GE56"/>
<dbReference type="EMBL" id="NNRN01000058">
    <property type="protein sequence ID" value="OYR25412.1"/>
    <property type="molecule type" value="Genomic_DNA"/>
</dbReference>
<gene>
    <name evidence="1" type="ORF">CES86_4341</name>
</gene>
<evidence type="ECO:0000313" key="1">
    <source>
        <dbReference type="EMBL" id="OYR25412.1"/>
    </source>
</evidence>
<dbReference type="Proteomes" id="UP000216363">
    <property type="component" value="Unassembled WGS sequence"/>
</dbReference>
<name>A0A256GE56_9HYPH</name>
<evidence type="ECO:0000313" key="2">
    <source>
        <dbReference type="Proteomes" id="UP000216363"/>
    </source>
</evidence>
<organism evidence="1 2">
    <name type="scientific">Brucella lupini</name>
    <dbReference type="NCBI Taxonomy" id="255457"/>
    <lineage>
        <taxon>Bacteria</taxon>
        <taxon>Pseudomonadati</taxon>
        <taxon>Pseudomonadota</taxon>
        <taxon>Alphaproteobacteria</taxon>
        <taxon>Hyphomicrobiales</taxon>
        <taxon>Brucellaceae</taxon>
        <taxon>Brucella/Ochrobactrum group</taxon>
        <taxon>Brucella</taxon>
    </lineage>
</organism>
<proteinExistence type="predicted"/>
<accession>A0A256GE56</accession>
<sequence length="43" mass="4681">MYERMMLNRSFEALVKATMNSGKVIGSGAIVLLCGPVWCDQCG</sequence>